<evidence type="ECO:0000256" key="5">
    <source>
        <dbReference type="ARBA" id="ARBA00023136"/>
    </source>
</evidence>
<dbReference type="InterPro" id="IPR007248">
    <property type="entry name" value="Mpv17_PMP22"/>
</dbReference>
<feature type="transmembrane region" description="Helical" evidence="6">
    <location>
        <begin position="142"/>
        <end position="160"/>
    </location>
</feature>
<dbReference type="RefSeq" id="XP_040725962.1">
    <property type="nucleotide sequence ID" value="XM_040866785.1"/>
</dbReference>
<dbReference type="STRING" id="56484.A0A1Y2FJ86"/>
<comment type="subcellular location">
    <subcellularLocation>
        <location evidence="1">Membrane</location>
        <topology evidence="1">Multi-pass membrane protein</topology>
    </subcellularLocation>
</comment>
<dbReference type="GO" id="GO:0016020">
    <property type="term" value="C:membrane"/>
    <property type="evidence" value="ECO:0007669"/>
    <property type="project" value="UniProtKB-SubCell"/>
</dbReference>
<comment type="caution">
    <text evidence="7">The sequence shown here is derived from an EMBL/GenBank/DDBJ whole genome shotgun (WGS) entry which is preliminary data.</text>
</comment>
<reference evidence="7 8" key="1">
    <citation type="submission" date="2016-07" db="EMBL/GenBank/DDBJ databases">
        <title>Pervasive Adenine N6-methylation of Active Genes in Fungi.</title>
        <authorList>
            <consortium name="DOE Joint Genome Institute"/>
            <person name="Mondo S.J."/>
            <person name="Dannebaum R.O."/>
            <person name="Kuo R.C."/>
            <person name="Labutti K."/>
            <person name="Haridas S."/>
            <person name="Kuo A."/>
            <person name="Salamov A."/>
            <person name="Ahrendt S.R."/>
            <person name="Lipzen A."/>
            <person name="Sullivan W."/>
            <person name="Andreopoulos W.B."/>
            <person name="Clum A."/>
            <person name="Lindquist E."/>
            <person name="Daum C."/>
            <person name="Ramamoorthy G.K."/>
            <person name="Gryganskyi A."/>
            <person name="Culley D."/>
            <person name="Magnuson J.K."/>
            <person name="James T.Y."/>
            <person name="O'Malley M.A."/>
            <person name="Stajich J.E."/>
            <person name="Spatafora J.W."/>
            <person name="Visel A."/>
            <person name="Grigoriev I.V."/>
        </authorList>
    </citation>
    <scope>NUCLEOTIDE SEQUENCE [LARGE SCALE GENOMIC DNA]</scope>
    <source>
        <strain evidence="7 8">12-1054</strain>
    </source>
</reference>
<dbReference type="Proteomes" id="UP000193685">
    <property type="component" value="Unassembled WGS sequence"/>
</dbReference>
<organism evidence="7 8">
    <name type="scientific">Protomyces lactucae-debilis</name>
    <dbReference type="NCBI Taxonomy" id="2754530"/>
    <lineage>
        <taxon>Eukaryota</taxon>
        <taxon>Fungi</taxon>
        <taxon>Dikarya</taxon>
        <taxon>Ascomycota</taxon>
        <taxon>Taphrinomycotina</taxon>
        <taxon>Taphrinomycetes</taxon>
        <taxon>Taphrinales</taxon>
        <taxon>Protomycetaceae</taxon>
        <taxon>Protomyces</taxon>
    </lineage>
</organism>
<evidence type="ECO:0000256" key="1">
    <source>
        <dbReference type="ARBA" id="ARBA00004141"/>
    </source>
</evidence>
<feature type="transmembrane region" description="Helical" evidence="6">
    <location>
        <begin position="59"/>
        <end position="80"/>
    </location>
</feature>
<dbReference type="PANTHER" id="PTHR11266">
    <property type="entry name" value="PEROXISOMAL MEMBRANE PROTEIN 2, PXMP2 MPV17"/>
    <property type="match status" value="1"/>
</dbReference>
<dbReference type="EMBL" id="MCFI01000007">
    <property type="protein sequence ID" value="ORY83667.1"/>
    <property type="molecule type" value="Genomic_DNA"/>
</dbReference>
<evidence type="ECO:0000256" key="4">
    <source>
        <dbReference type="ARBA" id="ARBA00022989"/>
    </source>
</evidence>
<evidence type="ECO:0000256" key="6">
    <source>
        <dbReference type="RuleBase" id="RU363053"/>
    </source>
</evidence>
<name>A0A1Y2FJ86_PROLT</name>
<dbReference type="Pfam" id="PF04117">
    <property type="entry name" value="Mpv17_PMP22"/>
    <property type="match status" value="1"/>
</dbReference>
<gene>
    <name evidence="7" type="ORF">BCR37DRAFT_275681</name>
</gene>
<dbReference type="OMA" id="WFAFVEW"/>
<evidence type="ECO:0000256" key="2">
    <source>
        <dbReference type="ARBA" id="ARBA00006824"/>
    </source>
</evidence>
<dbReference type="GeneID" id="63783384"/>
<proteinExistence type="inferred from homology"/>
<dbReference type="PANTHER" id="PTHR11266:SF17">
    <property type="entry name" value="PROTEIN MPV17"/>
    <property type="match status" value="1"/>
</dbReference>
<protein>
    <recommendedName>
        <fullName evidence="9">Mpv17/PMP22 family protein</fullName>
    </recommendedName>
</protein>
<evidence type="ECO:0008006" key="9">
    <source>
        <dbReference type="Google" id="ProtNLM"/>
    </source>
</evidence>
<sequence length="207" mass="23285">MVLKHVAKPFRTGFASYQAALLRRPLTVQLSSGTALVLLGDFIAQKLIERKPDYDWKRASVMVALRGIFHSGAIIAWYRFLNTRLAMPNATRSRRMFTHLFLDQAFFGPSNVIFFFVASGILEGKSKDQISEKLQDRGLATVASAWCVWVPFQAIMFRFVPAADQRLILGQTLAIGWNGYMSYANANRSKALQVRKGGQTPMVQLHT</sequence>
<keyword evidence="8" id="KW-1185">Reference proteome</keyword>
<keyword evidence="3 6" id="KW-0812">Transmembrane</keyword>
<keyword evidence="4 6" id="KW-1133">Transmembrane helix</keyword>
<feature type="transmembrane region" description="Helical" evidence="6">
    <location>
        <begin position="100"/>
        <end position="122"/>
    </location>
</feature>
<evidence type="ECO:0000256" key="3">
    <source>
        <dbReference type="ARBA" id="ARBA00022692"/>
    </source>
</evidence>
<accession>A0A1Y2FJ86</accession>
<evidence type="ECO:0000313" key="8">
    <source>
        <dbReference type="Proteomes" id="UP000193685"/>
    </source>
</evidence>
<keyword evidence="5 6" id="KW-0472">Membrane</keyword>
<comment type="similarity">
    <text evidence="2 6">Belongs to the peroxisomal membrane protein PXMP2/4 family.</text>
</comment>
<dbReference type="OrthoDB" id="430207at2759"/>
<evidence type="ECO:0000313" key="7">
    <source>
        <dbReference type="EMBL" id="ORY83667.1"/>
    </source>
</evidence>
<dbReference type="GO" id="GO:0005739">
    <property type="term" value="C:mitochondrion"/>
    <property type="evidence" value="ECO:0007669"/>
    <property type="project" value="TreeGrafter"/>
</dbReference>
<dbReference type="AlphaFoldDB" id="A0A1Y2FJ86"/>